<protein>
    <recommendedName>
        <fullName evidence="2">Glycosyltransferase N-terminal domain-containing protein</fullName>
    </recommendedName>
</protein>
<dbReference type="GO" id="GO:1901135">
    <property type="term" value="P:carbohydrate derivative metabolic process"/>
    <property type="evidence" value="ECO:0007669"/>
    <property type="project" value="UniProtKB-ARBA"/>
</dbReference>
<dbReference type="GO" id="GO:0008194">
    <property type="term" value="F:UDP-glycosyltransferase activity"/>
    <property type="evidence" value="ECO:0007669"/>
    <property type="project" value="UniProtKB-ARBA"/>
</dbReference>
<evidence type="ECO:0000313" key="4">
    <source>
        <dbReference type="Proteomes" id="UP000327013"/>
    </source>
</evidence>
<organism evidence="3 4">
    <name type="scientific">Carpinus fangiana</name>
    <dbReference type="NCBI Taxonomy" id="176857"/>
    <lineage>
        <taxon>Eukaryota</taxon>
        <taxon>Viridiplantae</taxon>
        <taxon>Streptophyta</taxon>
        <taxon>Embryophyta</taxon>
        <taxon>Tracheophyta</taxon>
        <taxon>Spermatophyta</taxon>
        <taxon>Magnoliopsida</taxon>
        <taxon>eudicotyledons</taxon>
        <taxon>Gunneridae</taxon>
        <taxon>Pentapetalae</taxon>
        <taxon>rosids</taxon>
        <taxon>fabids</taxon>
        <taxon>Fagales</taxon>
        <taxon>Betulaceae</taxon>
        <taxon>Carpinus</taxon>
    </lineage>
</organism>
<keyword evidence="4" id="KW-1185">Reference proteome</keyword>
<evidence type="ECO:0000256" key="1">
    <source>
        <dbReference type="ARBA" id="ARBA00009995"/>
    </source>
</evidence>
<dbReference type="Pfam" id="PF26168">
    <property type="entry name" value="Glyco_transf_N"/>
    <property type="match status" value="1"/>
</dbReference>
<dbReference type="PANTHER" id="PTHR48044:SF29">
    <property type="entry name" value="GLYCOSYLTRANSFERASE"/>
    <property type="match status" value="1"/>
</dbReference>
<evidence type="ECO:0000259" key="2">
    <source>
        <dbReference type="Pfam" id="PF26168"/>
    </source>
</evidence>
<dbReference type="Proteomes" id="UP000327013">
    <property type="component" value="Chromosome 4"/>
</dbReference>
<dbReference type="Gene3D" id="3.40.50.2000">
    <property type="entry name" value="Glycogen Phosphorylase B"/>
    <property type="match status" value="1"/>
</dbReference>
<evidence type="ECO:0000313" key="3">
    <source>
        <dbReference type="EMBL" id="KAE8038761.1"/>
    </source>
</evidence>
<dbReference type="OrthoDB" id="5835829at2759"/>
<comment type="similarity">
    <text evidence="1">Belongs to the UDP-glycosyltransferase family.</text>
</comment>
<accession>A0A660KSK0</accession>
<dbReference type="InterPro" id="IPR058980">
    <property type="entry name" value="Glyco_transf_N"/>
</dbReference>
<feature type="domain" description="Glycosyltransferase N-terminal" evidence="2">
    <location>
        <begin position="7"/>
        <end position="121"/>
    </location>
</feature>
<dbReference type="AlphaFoldDB" id="A0A660KSK0"/>
<dbReference type="SUPFAM" id="SSF53756">
    <property type="entry name" value="UDP-Glycosyltransferase/glycogen phosphorylase"/>
    <property type="match status" value="1"/>
</dbReference>
<dbReference type="EMBL" id="CM017324">
    <property type="protein sequence ID" value="KAE8038761.1"/>
    <property type="molecule type" value="Genomic_DNA"/>
</dbReference>
<name>A0A660KSK0_9ROSI</name>
<sequence>MEARHGSISVLMLPWIAHGHISPFLELAKKLTRRNFHIFFCSTPINLQKLPQKYSLSIQFVELHLPSLPELPPHYHTTNGLPPHLAPTLKKAFDMGSQNFSAILKSLSPDLLVYDFIQQWAPSLALSQNIPAVEFLPTSATMIDIF</sequence>
<reference evidence="3 4" key="1">
    <citation type="submission" date="2019-06" db="EMBL/GenBank/DDBJ databases">
        <title>A chromosomal-level reference genome of Carpinus fangiana (Coryloideae, Betulaceae).</title>
        <authorList>
            <person name="Yang X."/>
            <person name="Wang Z."/>
            <person name="Zhang L."/>
            <person name="Hao G."/>
            <person name="Liu J."/>
            <person name="Yang Y."/>
        </authorList>
    </citation>
    <scope>NUCLEOTIDE SEQUENCE [LARGE SCALE GENOMIC DNA]</scope>
    <source>
        <strain evidence="3">Cfa_2016G</strain>
        <tissue evidence="3">Leaf</tissue>
    </source>
</reference>
<proteinExistence type="inferred from homology"/>
<gene>
    <name evidence="3" type="ORF">FH972_011237</name>
</gene>
<dbReference type="PANTHER" id="PTHR48044">
    <property type="entry name" value="GLYCOSYLTRANSFERASE"/>
    <property type="match status" value="1"/>
</dbReference>